<evidence type="ECO:0000313" key="9">
    <source>
        <dbReference type="Proteomes" id="UP001317191"/>
    </source>
</evidence>
<dbReference type="CDD" id="cd00609">
    <property type="entry name" value="AAT_like"/>
    <property type="match status" value="1"/>
</dbReference>
<dbReference type="PANTHER" id="PTHR46383">
    <property type="entry name" value="ASPARTATE AMINOTRANSFERASE"/>
    <property type="match status" value="1"/>
</dbReference>
<evidence type="ECO:0000256" key="5">
    <source>
        <dbReference type="ARBA" id="ARBA00022898"/>
    </source>
</evidence>
<dbReference type="Gene3D" id="3.90.1150.10">
    <property type="entry name" value="Aspartate Aminotransferase, domain 1"/>
    <property type="match status" value="1"/>
</dbReference>
<accession>A0ABT0TKL3</accession>
<dbReference type="EC" id="2.6.1.-" evidence="6"/>
<evidence type="ECO:0000256" key="6">
    <source>
        <dbReference type="RuleBase" id="RU000481"/>
    </source>
</evidence>
<dbReference type="EMBL" id="JAMLJM010000001">
    <property type="protein sequence ID" value="MCL9808044.1"/>
    <property type="molecule type" value="Genomic_DNA"/>
</dbReference>
<dbReference type="InterPro" id="IPR015424">
    <property type="entry name" value="PyrdxlP-dep_Trfase"/>
</dbReference>
<dbReference type="Gene3D" id="3.40.640.10">
    <property type="entry name" value="Type I PLP-dependent aspartate aminotransferase-like (Major domain)"/>
    <property type="match status" value="1"/>
</dbReference>
<dbReference type="InterPro" id="IPR015421">
    <property type="entry name" value="PyrdxlP-dep_Trfase_major"/>
</dbReference>
<evidence type="ECO:0000256" key="4">
    <source>
        <dbReference type="ARBA" id="ARBA00022679"/>
    </source>
</evidence>
<keyword evidence="9" id="KW-1185">Reference proteome</keyword>
<reference evidence="8 9" key="1">
    <citation type="submission" date="2022-05" db="EMBL/GenBank/DDBJ databases">
        <title>Flavobacterium sp., isolated from activated sludge.</title>
        <authorList>
            <person name="Ran Q."/>
        </authorList>
    </citation>
    <scope>NUCLEOTIDE SEQUENCE [LARGE SCALE GENOMIC DNA]</scope>
    <source>
        <strain evidence="8 9">HXWNR70</strain>
    </source>
</reference>
<gene>
    <name evidence="8" type="ORF">NAT50_01590</name>
</gene>
<dbReference type="InterPro" id="IPR050596">
    <property type="entry name" value="AspAT/PAT-like"/>
</dbReference>
<dbReference type="Pfam" id="PF00155">
    <property type="entry name" value="Aminotran_1_2"/>
    <property type="match status" value="1"/>
</dbReference>
<evidence type="ECO:0000313" key="8">
    <source>
        <dbReference type="EMBL" id="MCL9808044.1"/>
    </source>
</evidence>
<evidence type="ECO:0000256" key="2">
    <source>
        <dbReference type="ARBA" id="ARBA00007441"/>
    </source>
</evidence>
<dbReference type="SUPFAM" id="SSF53383">
    <property type="entry name" value="PLP-dependent transferases"/>
    <property type="match status" value="1"/>
</dbReference>
<keyword evidence="5" id="KW-0663">Pyridoxal phosphate</keyword>
<dbReference type="GO" id="GO:0008483">
    <property type="term" value="F:transaminase activity"/>
    <property type="evidence" value="ECO:0007669"/>
    <property type="project" value="UniProtKB-KW"/>
</dbReference>
<evidence type="ECO:0000256" key="3">
    <source>
        <dbReference type="ARBA" id="ARBA00022576"/>
    </source>
</evidence>
<dbReference type="InterPro" id="IPR004839">
    <property type="entry name" value="Aminotransferase_I/II_large"/>
</dbReference>
<keyword evidence="4 6" id="KW-0808">Transferase</keyword>
<protein>
    <recommendedName>
        <fullName evidence="6">Aminotransferase</fullName>
        <ecNumber evidence="6">2.6.1.-</ecNumber>
    </recommendedName>
</protein>
<sequence length="394" mass="43243">MNFLSDRINNLSTSQTLAMAAKARELKAQGKDIISLSLGEPDFNTPDFIKEAAKKAIDENYSTYTPVDGYVELKEAICKKFKRDNNLEYTPANIVVSTGAKQSLYNIAQVMINPGDEVILPAPYWVSYYEIIKLSGGIPIEVPTSVESDFKMTPEQLEAAITPKTKMMWFSSPCNPSGSVYNQEELTALAKVLEKYPNIFIVSDEIYEHINFSGTFCSIASIPGMFDRTITVNGVAKAFAMTGWRIGYIGAPEFIAKACTKMQGQVTSGANSIAQRATIAAVEADPSVLNNMVSAFKNRRDLVISLMKDIPGIKLNVPEGAFYVFPDVSYYFGKTLKGTTINNAEDFSMYLLAEANVATVTGDAFGNPNCLRLSYAASEEQLTEAIRRIKVALT</sequence>
<dbReference type="Proteomes" id="UP001317191">
    <property type="component" value="Unassembled WGS sequence"/>
</dbReference>
<dbReference type="InterPro" id="IPR015422">
    <property type="entry name" value="PyrdxlP-dep_Trfase_small"/>
</dbReference>
<name>A0ABT0TKL3_9FLAO</name>
<dbReference type="PROSITE" id="PS00105">
    <property type="entry name" value="AA_TRANSFER_CLASS_1"/>
    <property type="match status" value="1"/>
</dbReference>
<evidence type="ECO:0000259" key="7">
    <source>
        <dbReference type="Pfam" id="PF00155"/>
    </source>
</evidence>
<comment type="similarity">
    <text evidence="2 6">Belongs to the class-I pyridoxal-phosphate-dependent aminotransferase family.</text>
</comment>
<dbReference type="RefSeq" id="WP_250590811.1">
    <property type="nucleotide sequence ID" value="NZ_JAMLJM010000001.1"/>
</dbReference>
<evidence type="ECO:0000256" key="1">
    <source>
        <dbReference type="ARBA" id="ARBA00001933"/>
    </source>
</evidence>
<keyword evidence="3 6" id="KW-0032">Aminotransferase</keyword>
<comment type="caution">
    <text evidence="8">The sequence shown here is derived from an EMBL/GenBank/DDBJ whole genome shotgun (WGS) entry which is preliminary data.</text>
</comment>
<proteinExistence type="inferred from homology"/>
<comment type="cofactor">
    <cofactor evidence="1 6">
        <name>pyridoxal 5'-phosphate</name>
        <dbReference type="ChEBI" id="CHEBI:597326"/>
    </cofactor>
</comment>
<dbReference type="InterPro" id="IPR004838">
    <property type="entry name" value="NHTrfase_class1_PyrdxlP-BS"/>
</dbReference>
<organism evidence="8 9">
    <name type="scientific">Flavobacterium luminosum</name>
    <dbReference type="NCBI Taxonomy" id="2949086"/>
    <lineage>
        <taxon>Bacteria</taxon>
        <taxon>Pseudomonadati</taxon>
        <taxon>Bacteroidota</taxon>
        <taxon>Flavobacteriia</taxon>
        <taxon>Flavobacteriales</taxon>
        <taxon>Flavobacteriaceae</taxon>
        <taxon>Flavobacterium</taxon>
    </lineage>
</organism>
<dbReference type="PANTHER" id="PTHR46383:SF1">
    <property type="entry name" value="ASPARTATE AMINOTRANSFERASE"/>
    <property type="match status" value="1"/>
</dbReference>
<feature type="domain" description="Aminotransferase class I/classII large" evidence="7">
    <location>
        <begin position="31"/>
        <end position="389"/>
    </location>
</feature>